<comment type="pathway">
    <text evidence="10">Porphyrin-containing compound metabolism; heme A biosynthesis; heme A from heme O: step 1/1.</text>
</comment>
<evidence type="ECO:0000256" key="6">
    <source>
        <dbReference type="ARBA" id="ARBA00023002"/>
    </source>
</evidence>
<evidence type="ECO:0000256" key="12">
    <source>
        <dbReference type="SAM" id="MobiDB-lite"/>
    </source>
</evidence>
<feature type="region of interest" description="Disordered" evidence="12">
    <location>
        <begin position="192"/>
        <end position="216"/>
    </location>
</feature>
<protein>
    <recommendedName>
        <fullName evidence="16">Cytochrome c oxidase assembly protein COX15</fullName>
    </recommendedName>
</protein>
<dbReference type="Proteomes" id="UP000309038">
    <property type="component" value="Unassembled WGS sequence"/>
</dbReference>
<feature type="transmembrane region" description="Helical" evidence="13">
    <location>
        <begin position="478"/>
        <end position="503"/>
    </location>
</feature>
<dbReference type="GO" id="GO:0120547">
    <property type="term" value="F:heme A synthase activity"/>
    <property type="evidence" value="ECO:0007669"/>
    <property type="project" value="UniProtKB-EC"/>
</dbReference>
<feature type="compositionally biased region" description="Basic and acidic residues" evidence="12">
    <location>
        <begin position="291"/>
        <end position="305"/>
    </location>
</feature>
<dbReference type="GO" id="GO:0003729">
    <property type="term" value="F:mRNA binding"/>
    <property type="evidence" value="ECO:0007669"/>
    <property type="project" value="InterPro"/>
</dbReference>
<keyword evidence="3 13" id="KW-0812">Transmembrane</keyword>
<dbReference type="GO" id="GO:0006784">
    <property type="term" value="P:heme A biosynthetic process"/>
    <property type="evidence" value="ECO:0007669"/>
    <property type="project" value="InterPro"/>
</dbReference>
<dbReference type="PANTHER" id="PTHR23289">
    <property type="entry name" value="CYTOCHROME C OXIDASE ASSEMBLY PROTEIN COX15"/>
    <property type="match status" value="1"/>
</dbReference>
<keyword evidence="4" id="KW-0479">Metal-binding</keyword>
<dbReference type="PANTHER" id="PTHR23289:SF2">
    <property type="entry name" value="CYTOCHROME C OXIDASE ASSEMBLY PROTEIN COX15 HOMOLOG"/>
    <property type="match status" value="1"/>
</dbReference>
<feature type="transmembrane region" description="Helical" evidence="13">
    <location>
        <begin position="410"/>
        <end position="428"/>
    </location>
</feature>
<evidence type="ECO:0008006" key="16">
    <source>
        <dbReference type="Google" id="ProtNLM"/>
    </source>
</evidence>
<keyword evidence="7" id="KW-0408">Iron</keyword>
<evidence type="ECO:0000256" key="8">
    <source>
        <dbReference type="ARBA" id="ARBA00023133"/>
    </source>
</evidence>
<reference evidence="14 15" key="1">
    <citation type="submission" date="2019-02" db="EMBL/GenBank/DDBJ databases">
        <title>Genome sequencing of the rare red list fungi Phlebia centrifuga.</title>
        <authorList>
            <person name="Buettner E."/>
            <person name="Kellner H."/>
        </authorList>
    </citation>
    <scope>NUCLEOTIDE SEQUENCE [LARGE SCALE GENOMIC DNA]</scope>
    <source>
        <strain evidence="14 15">DSM 108282</strain>
    </source>
</reference>
<keyword evidence="15" id="KW-1185">Reference proteome</keyword>
<dbReference type="GO" id="GO:0046872">
    <property type="term" value="F:metal ion binding"/>
    <property type="evidence" value="ECO:0007669"/>
    <property type="project" value="UniProtKB-KW"/>
</dbReference>
<keyword evidence="6" id="KW-0560">Oxidoreductase</keyword>
<evidence type="ECO:0000256" key="11">
    <source>
        <dbReference type="ARBA" id="ARBA00048044"/>
    </source>
</evidence>
<evidence type="ECO:0000256" key="1">
    <source>
        <dbReference type="ARBA" id="ARBA00001970"/>
    </source>
</evidence>
<sequence length="597" mass="65720">MDIVPEPIVADDTIVPTLSYDESVPYSDQLPVDTLNEPGQSSLANRIGSTKVYLISDATAARSGKRKYEEEETQEEMDEDVSDPLLRDNAILFNGSPISHLPTTNIFAYATHFDAHPIALEWIDDCTCILVFSTKTAARAAFLAIWPPKKRVDQSLGVDEGLKGAIRMRWALTTDVKKRGAKKESEFYKRYGTGAGKDAANGDEERPNKKRRGDVEDINEAQKAQLDEDLDNFLAESDSVPSRPPSPPSKMRSDYINAKGKTLLERTSALRQQPVPLEARIASGLPRRARREQQPRKTRGLEERMGSSLTAQPLAELPILSPPPVAIWLLASSALVFAVIVVGGVTRLTESGLSITEWRPVSGILPPLSHAEWEGEFMKYKATPEFKLMNHSMNLSEFKEIFYMEWGHRVLGRIIGVAFVVPLAYFAIRKRLTASLPKHLAGMALLLGAQGALGWYMVKSGLEDSLMDTPGAVPRVSQYRLAAHLGTAFVLYAGMFGTGIAALMDWRYAKTGSWGGLKKDSDAAWENILKNPHVRRFARNSKALTALVFITALSGAFVAGLDAGLLYNEFPLMGGRIAPPADELFSPAYSKRLTTDV</sequence>
<comment type="subcellular location">
    <subcellularLocation>
        <location evidence="2">Membrane</location>
        <topology evidence="2">Multi-pass membrane protein</topology>
    </subcellularLocation>
</comment>
<dbReference type="AlphaFoldDB" id="A0A4S4KM27"/>
<evidence type="ECO:0000313" key="15">
    <source>
        <dbReference type="Proteomes" id="UP000309038"/>
    </source>
</evidence>
<dbReference type="Pfam" id="PF02628">
    <property type="entry name" value="COX15-CtaA"/>
    <property type="match status" value="1"/>
</dbReference>
<evidence type="ECO:0000256" key="7">
    <source>
        <dbReference type="ARBA" id="ARBA00023004"/>
    </source>
</evidence>
<gene>
    <name evidence="14" type="ORF">EW026_g2804</name>
</gene>
<evidence type="ECO:0000256" key="13">
    <source>
        <dbReference type="SAM" id="Phobius"/>
    </source>
</evidence>
<organism evidence="14 15">
    <name type="scientific">Hermanssonia centrifuga</name>
    <dbReference type="NCBI Taxonomy" id="98765"/>
    <lineage>
        <taxon>Eukaryota</taxon>
        <taxon>Fungi</taxon>
        <taxon>Dikarya</taxon>
        <taxon>Basidiomycota</taxon>
        <taxon>Agaricomycotina</taxon>
        <taxon>Agaricomycetes</taxon>
        <taxon>Polyporales</taxon>
        <taxon>Meruliaceae</taxon>
        <taxon>Hermanssonia</taxon>
    </lineage>
</organism>
<comment type="caution">
    <text evidence="14">The sequence shown here is derived from an EMBL/GenBank/DDBJ whole genome shotgun (WGS) entry which is preliminary data.</text>
</comment>
<feature type="transmembrane region" description="Helical" evidence="13">
    <location>
        <begin position="440"/>
        <end position="458"/>
    </location>
</feature>
<evidence type="ECO:0000256" key="9">
    <source>
        <dbReference type="ARBA" id="ARBA00023136"/>
    </source>
</evidence>
<feature type="transmembrane region" description="Helical" evidence="13">
    <location>
        <begin position="543"/>
        <end position="567"/>
    </location>
</feature>
<evidence type="ECO:0000256" key="2">
    <source>
        <dbReference type="ARBA" id="ARBA00004141"/>
    </source>
</evidence>
<feature type="region of interest" description="Disordered" evidence="12">
    <location>
        <begin position="286"/>
        <end position="307"/>
    </location>
</feature>
<name>A0A4S4KM27_9APHY</name>
<dbReference type="Pfam" id="PF10309">
    <property type="entry name" value="NCBP3"/>
    <property type="match status" value="1"/>
</dbReference>
<dbReference type="EMBL" id="SGPJ01000076">
    <property type="protein sequence ID" value="THG99555.1"/>
    <property type="molecule type" value="Genomic_DNA"/>
</dbReference>
<proteinExistence type="predicted"/>
<evidence type="ECO:0000256" key="4">
    <source>
        <dbReference type="ARBA" id="ARBA00022723"/>
    </source>
</evidence>
<evidence type="ECO:0000256" key="5">
    <source>
        <dbReference type="ARBA" id="ARBA00022989"/>
    </source>
</evidence>
<comment type="catalytic activity">
    <reaction evidence="11">
        <text>Fe(II)-heme o + 2 A + H2O = Fe(II)-heme a + 2 AH2</text>
        <dbReference type="Rhea" id="RHEA:63388"/>
        <dbReference type="ChEBI" id="CHEBI:13193"/>
        <dbReference type="ChEBI" id="CHEBI:15377"/>
        <dbReference type="ChEBI" id="CHEBI:17499"/>
        <dbReference type="ChEBI" id="CHEBI:60530"/>
        <dbReference type="ChEBI" id="CHEBI:61715"/>
        <dbReference type="EC" id="1.17.99.9"/>
    </reaction>
    <physiologicalReaction direction="left-to-right" evidence="11">
        <dbReference type="Rhea" id="RHEA:63389"/>
    </physiologicalReaction>
</comment>
<dbReference type="GO" id="GO:0000340">
    <property type="term" value="F:RNA 7-methylguanosine cap binding"/>
    <property type="evidence" value="ECO:0007669"/>
    <property type="project" value="InterPro"/>
</dbReference>
<comment type="cofactor">
    <cofactor evidence="1">
        <name>heme b</name>
        <dbReference type="ChEBI" id="CHEBI:60344"/>
    </cofactor>
</comment>
<keyword evidence="8" id="KW-0350">Heme biosynthesis</keyword>
<dbReference type="GO" id="GO:0016653">
    <property type="term" value="F:oxidoreductase activity, acting on NAD(P)H, heme protein as acceptor"/>
    <property type="evidence" value="ECO:0007669"/>
    <property type="project" value="TreeGrafter"/>
</dbReference>
<evidence type="ECO:0000313" key="14">
    <source>
        <dbReference type="EMBL" id="THG99555.1"/>
    </source>
</evidence>
<keyword evidence="5 13" id="KW-1133">Transmembrane helix</keyword>
<evidence type="ECO:0000256" key="3">
    <source>
        <dbReference type="ARBA" id="ARBA00022692"/>
    </source>
</evidence>
<evidence type="ECO:0000256" key="10">
    <source>
        <dbReference type="ARBA" id="ARBA00044501"/>
    </source>
</evidence>
<dbReference type="InterPro" id="IPR019416">
    <property type="entry name" value="NCBP3"/>
</dbReference>
<accession>A0A4S4KM27</accession>
<dbReference type="InterPro" id="IPR023754">
    <property type="entry name" value="HemeA_Synthase_type2"/>
</dbReference>
<dbReference type="InterPro" id="IPR003780">
    <property type="entry name" value="COX15/CtaA_fam"/>
</dbReference>
<feature type="region of interest" description="Disordered" evidence="12">
    <location>
        <begin position="235"/>
        <end position="254"/>
    </location>
</feature>
<keyword evidence="9 13" id="KW-0472">Membrane</keyword>
<dbReference type="GO" id="GO:0005743">
    <property type="term" value="C:mitochondrial inner membrane"/>
    <property type="evidence" value="ECO:0007669"/>
    <property type="project" value="TreeGrafter"/>
</dbReference>